<keyword evidence="2" id="KW-0614">Plasmid</keyword>
<dbReference type="Proteomes" id="UP000007575">
    <property type="component" value="Plasmid P4"/>
</dbReference>
<organism evidence="2 3">
    <name type="scientific">Deinococcus gobiensis (strain DSM 21396 / JCM 16679 / CGMCC 1.7299 / I-0)</name>
    <dbReference type="NCBI Taxonomy" id="745776"/>
    <lineage>
        <taxon>Bacteria</taxon>
        <taxon>Thermotogati</taxon>
        <taxon>Deinococcota</taxon>
        <taxon>Deinococci</taxon>
        <taxon>Deinococcales</taxon>
        <taxon>Deinococcaceae</taxon>
        <taxon>Deinococcus</taxon>
    </lineage>
</organism>
<sequence>MKQLVNELYPQAVMIRVVLDNLATHTKGALYEAFNPAEARRLAQKLEFHFTPKHGSWLNAIELEFAALTKQALDHRIPNREELERVVGVYEQVRNTHARAIQWKFGAEAARTKLHRLYPPT</sequence>
<dbReference type="AlphaFoldDB" id="H8H3K9"/>
<evidence type="ECO:0000259" key="1">
    <source>
        <dbReference type="Pfam" id="PF13358"/>
    </source>
</evidence>
<proteinExistence type="predicted"/>
<evidence type="ECO:0000313" key="2">
    <source>
        <dbReference type="EMBL" id="AFD28106.1"/>
    </source>
</evidence>
<gene>
    <name evidence="2" type="ordered locus">DGo_PD0032</name>
</gene>
<name>H8H3K9_DEIGI</name>
<dbReference type="KEGG" id="dgo:DGo_PD0032"/>
<accession>H8H3K9</accession>
<dbReference type="Pfam" id="PF13358">
    <property type="entry name" value="DDE_3"/>
    <property type="match status" value="1"/>
</dbReference>
<dbReference type="HOGENOM" id="CLU_041125_1_1_0"/>
<protein>
    <submittedName>
        <fullName evidence="2">Putative transposase</fullName>
    </submittedName>
</protein>
<keyword evidence="3" id="KW-1185">Reference proteome</keyword>
<reference evidence="2 3" key="1">
    <citation type="journal article" date="2012" name="PLoS ONE">
        <title>Genome sequence and transcriptome analysis of the radioresistant bacterium Deinococcus gobiensis: insights into the extreme environmental adaptations.</title>
        <authorList>
            <person name="Yuan M."/>
            <person name="Chen M."/>
            <person name="Zhang W."/>
            <person name="Lu W."/>
            <person name="Wang J."/>
            <person name="Yang M."/>
            <person name="Zhao P."/>
            <person name="Tang R."/>
            <person name="Li X."/>
            <person name="Hao Y."/>
            <person name="Zhou Z."/>
            <person name="Zhan Y."/>
            <person name="Yu H."/>
            <person name="Teng C."/>
            <person name="Yan Y."/>
            <person name="Ping S."/>
            <person name="Wang Y."/>
            <person name="Lin M."/>
        </authorList>
    </citation>
    <scope>NUCLEOTIDE SEQUENCE [LARGE SCALE GENOMIC DNA]</scope>
    <source>
        <strain evidence="3">DSM 21396 / JCM 16679 / CGMCC 1.7299 / I-0</strain>
        <plasmid evidence="2">P4</plasmid>
    </source>
</reference>
<evidence type="ECO:0000313" key="3">
    <source>
        <dbReference type="Proteomes" id="UP000007575"/>
    </source>
</evidence>
<dbReference type="InterPro" id="IPR038717">
    <property type="entry name" value="Tc1-like_DDE_dom"/>
</dbReference>
<feature type="domain" description="Tc1-like transposase DDE" evidence="1">
    <location>
        <begin position="6"/>
        <end position="83"/>
    </location>
</feature>
<geneLocation type="plasmid" evidence="2 3">
    <name>P4</name>
</geneLocation>
<dbReference type="EMBL" id="CP002195">
    <property type="protein sequence ID" value="AFD28106.1"/>
    <property type="molecule type" value="Genomic_DNA"/>
</dbReference>